<feature type="region of interest" description="Disordered" evidence="1">
    <location>
        <begin position="52"/>
        <end position="79"/>
    </location>
</feature>
<geneLocation type="plasmid" evidence="2 3">
    <name>pMESIL01</name>
</geneLocation>
<keyword evidence="2" id="KW-0614">Plasmid</keyword>
<keyword evidence="3" id="KW-1185">Reference proteome</keyword>
<dbReference type="AlphaFoldDB" id="D7BJC9"/>
<reference evidence="2 3" key="1">
    <citation type="journal article" date="2010" name="Stand. Genomic Sci.">
        <title>Complete genome sequence of Meiothermus silvanus type strain (VI-R2).</title>
        <authorList>
            <person name="Sikorski J."/>
            <person name="Tindall B.J."/>
            <person name="Lowry S."/>
            <person name="Lucas S."/>
            <person name="Nolan M."/>
            <person name="Copeland A."/>
            <person name="Glavina Del Rio T."/>
            <person name="Tice H."/>
            <person name="Cheng J.F."/>
            <person name="Han C."/>
            <person name="Pitluck S."/>
            <person name="Liolios K."/>
            <person name="Ivanova N."/>
            <person name="Mavromatis K."/>
            <person name="Mikhailova N."/>
            <person name="Pati A."/>
            <person name="Goodwin L."/>
            <person name="Chen A."/>
            <person name="Palaniappan K."/>
            <person name="Land M."/>
            <person name="Hauser L."/>
            <person name="Chang Y.J."/>
            <person name="Jeffries C.D."/>
            <person name="Rohde M."/>
            <person name="Goker M."/>
            <person name="Woyke T."/>
            <person name="Bristow J."/>
            <person name="Eisen J.A."/>
            <person name="Markowitz V."/>
            <person name="Hugenholtz P."/>
            <person name="Kyrpides N.C."/>
            <person name="Klenk H.P."/>
            <person name="Lapidus A."/>
        </authorList>
    </citation>
    <scope>NUCLEOTIDE SEQUENCE [LARGE SCALE GENOMIC DNA]</scope>
    <source>
        <strain evidence="3">ATCC 700542 / DSM 9946 / VI-R2</strain>
        <plasmid evidence="3">Plasmid pMESIL01</plasmid>
    </source>
</reference>
<evidence type="ECO:0000313" key="2">
    <source>
        <dbReference type="EMBL" id="ADH65285.1"/>
    </source>
</evidence>
<dbReference type="RefSeq" id="WP_013159765.1">
    <property type="nucleotide sequence ID" value="NC_014213.1"/>
</dbReference>
<feature type="compositionally biased region" description="Polar residues" evidence="1">
    <location>
        <begin position="56"/>
        <end position="69"/>
    </location>
</feature>
<accession>D7BJC9</accession>
<dbReference type="Proteomes" id="UP000001916">
    <property type="component" value="Plasmid pMESIL01"/>
</dbReference>
<evidence type="ECO:0000313" key="3">
    <source>
        <dbReference type="Proteomes" id="UP000001916"/>
    </source>
</evidence>
<sequence length="79" mass="8532">MRSCSACANGSRPSSRAAAEAARTSLLRAAPSVAEHGPALAAEAEELRQALLDLETSPTRTRKTLSSQVYRDRKGRKEY</sequence>
<gene>
    <name evidence="2" type="ORF">Mesil_3481</name>
</gene>
<dbReference type="HOGENOM" id="CLU_2601927_0_0_0"/>
<protein>
    <submittedName>
        <fullName evidence="2">Uncharacterized protein</fullName>
    </submittedName>
</protein>
<proteinExistence type="predicted"/>
<evidence type="ECO:0000256" key="1">
    <source>
        <dbReference type="SAM" id="MobiDB-lite"/>
    </source>
</evidence>
<dbReference type="KEGG" id="msv:Mesil_3481"/>
<dbReference type="EMBL" id="CP002043">
    <property type="protein sequence ID" value="ADH65285.1"/>
    <property type="molecule type" value="Genomic_DNA"/>
</dbReference>
<organism evidence="2 3">
    <name type="scientific">Allomeiothermus silvanus (strain ATCC 700542 / DSM 9946 / NBRC 106475 / NCIMB 13440 / VI-R2)</name>
    <name type="common">Thermus silvanus</name>
    <dbReference type="NCBI Taxonomy" id="526227"/>
    <lineage>
        <taxon>Bacteria</taxon>
        <taxon>Thermotogati</taxon>
        <taxon>Deinococcota</taxon>
        <taxon>Deinococci</taxon>
        <taxon>Thermales</taxon>
        <taxon>Thermaceae</taxon>
        <taxon>Allomeiothermus</taxon>
    </lineage>
</organism>
<name>D7BJC9_ALLS1</name>
<feature type="compositionally biased region" description="Basic and acidic residues" evidence="1">
    <location>
        <begin position="70"/>
        <end position="79"/>
    </location>
</feature>